<dbReference type="RefSeq" id="WP_150376184.1">
    <property type="nucleotide sequence ID" value="NZ_CP044067.1"/>
</dbReference>
<dbReference type="InterPro" id="IPR001509">
    <property type="entry name" value="Epimerase_deHydtase"/>
</dbReference>
<accession>A0A5P2HDN7</accession>
<dbReference type="CDD" id="cd05247">
    <property type="entry name" value="UDP_G4E_1_SDR_e"/>
    <property type="match status" value="1"/>
</dbReference>
<dbReference type="NCBIfam" id="TIGR01179">
    <property type="entry name" value="galE"/>
    <property type="match status" value="1"/>
</dbReference>
<keyword evidence="8" id="KW-0299">Galactose metabolism</keyword>
<dbReference type="InterPro" id="IPR005886">
    <property type="entry name" value="UDP_G4E"/>
</dbReference>
<keyword evidence="7 10" id="KW-0520">NAD</keyword>
<evidence type="ECO:0000256" key="8">
    <source>
        <dbReference type="ARBA" id="ARBA00023144"/>
    </source>
</evidence>
<evidence type="ECO:0000256" key="4">
    <source>
        <dbReference type="ARBA" id="ARBA00007637"/>
    </source>
</evidence>
<dbReference type="GO" id="GO:0005829">
    <property type="term" value="C:cytosol"/>
    <property type="evidence" value="ECO:0007669"/>
    <property type="project" value="TreeGrafter"/>
</dbReference>
<dbReference type="UniPathway" id="UPA00214"/>
<name>A0A5P2HDN7_9BURK</name>
<dbReference type="GO" id="GO:0006012">
    <property type="term" value="P:galactose metabolic process"/>
    <property type="evidence" value="ECO:0007669"/>
    <property type="project" value="UniProtKB-UniPathway"/>
</dbReference>
<dbReference type="Proteomes" id="UP000322822">
    <property type="component" value="Chromosome 2"/>
</dbReference>
<evidence type="ECO:0000256" key="6">
    <source>
        <dbReference type="ARBA" id="ARBA00018569"/>
    </source>
</evidence>
<dbReference type="PANTHER" id="PTHR43725:SF47">
    <property type="entry name" value="UDP-GLUCOSE 4-EPIMERASE"/>
    <property type="match status" value="1"/>
</dbReference>
<comment type="subunit">
    <text evidence="10">Homodimer.</text>
</comment>
<dbReference type="AlphaFoldDB" id="A0A5P2HDN7"/>
<comment type="cofactor">
    <cofactor evidence="2 10">
        <name>NAD(+)</name>
        <dbReference type="ChEBI" id="CHEBI:57540"/>
    </cofactor>
</comment>
<dbReference type="SUPFAM" id="SSF51735">
    <property type="entry name" value="NAD(P)-binding Rossmann-fold domains"/>
    <property type="match status" value="1"/>
</dbReference>
<organism evidence="12 13">
    <name type="scientific">Cupriavidus pauculus</name>
    <dbReference type="NCBI Taxonomy" id="82633"/>
    <lineage>
        <taxon>Bacteria</taxon>
        <taxon>Pseudomonadati</taxon>
        <taxon>Pseudomonadota</taxon>
        <taxon>Betaproteobacteria</taxon>
        <taxon>Burkholderiales</taxon>
        <taxon>Burkholderiaceae</taxon>
        <taxon>Cupriavidus</taxon>
    </lineage>
</organism>
<proteinExistence type="inferred from homology"/>
<evidence type="ECO:0000256" key="10">
    <source>
        <dbReference type="RuleBase" id="RU366046"/>
    </source>
</evidence>
<dbReference type="EC" id="5.1.3.2" evidence="5 10"/>
<dbReference type="PANTHER" id="PTHR43725">
    <property type="entry name" value="UDP-GLUCOSE 4-EPIMERASE"/>
    <property type="match status" value="1"/>
</dbReference>
<evidence type="ECO:0000256" key="3">
    <source>
        <dbReference type="ARBA" id="ARBA00004947"/>
    </source>
</evidence>
<evidence type="ECO:0000256" key="7">
    <source>
        <dbReference type="ARBA" id="ARBA00023027"/>
    </source>
</evidence>
<gene>
    <name evidence="12" type="primary">galE</name>
    <name evidence="12" type="ORF">FOB72_27570</name>
</gene>
<evidence type="ECO:0000313" key="13">
    <source>
        <dbReference type="Proteomes" id="UP000322822"/>
    </source>
</evidence>
<dbReference type="InterPro" id="IPR036291">
    <property type="entry name" value="NAD(P)-bd_dom_sf"/>
</dbReference>
<keyword evidence="9 10" id="KW-0413">Isomerase</keyword>
<dbReference type="OrthoDB" id="9803010at2"/>
<dbReference type="Gene3D" id="3.90.25.10">
    <property type="entry name" value="UDP-galactose 4-epimerase, domain 1"/>
    <property type="match status" value="1"/>
</dbReference>
<evidence type="ECO:0000259" key="11">
    <source>
        <dbReference type="Pfam" id="PF01370"/>
    </source>
</evidence>
<dbReference type="EMBL" id="CP044067">
    <property type="protein sequence ID" value="QET05734.1"/>
    <property type="molecule type" value="Genomic_DNA"/>
</dbReference>
<evidence type="ECO:0000256" key="9">
    <source>
        <dbReference type="ARBA" id="ARBA00023235"/>
    </source>
</evidence>
<dbReference type="Gene3D" id="3.40.50.720">
    <property type="entry name" value="NAD(P)-binding Rossmann-like Domain"/>
    <property type="match status" value="1"/>
</dbReference>
<dbReference type="Pfam" id="PF01370">
    <property type="entry name" value="Epimerase"/>
    <property type="match status" value="1"/>
</dbReference>
<evidence type="ECO:0000313" key="12">
    <source>
        <dbReference type="EMBL" id="QET05734.1"/>
    </source>
</evidence>
<protein>
    <recommendedName>
        <fullName evidence="6 10">UDP-glucose 4-epimerase</fullName>
        <ecNumber evidence="5 10">5.1.3.2</ecNumber>
    </recommendedName>
</protein>
<comment type="catalytic activity">
    <reaction evidence="1 10">
        <text>UDP-alpha-D-glucose = UDP-alpha-D-galactose</text>
        <dbReference type="Rhea" id="RHEA:22168"/>
        <dbReference type="ChEBI" id="CHEBI:58885"/>
        <dbReference type="ChEBI" id="CHEBI:66914"/>
        <dbReference type="EC" id="5.1.3.2"/>
    </reaction>
</comment>
<keyword evidence="10" id="KW-0119">Carbohydrate metabolism</keyword>
<reference evidence="12 13" key="1">
    <citation type="submission" date="2019-09" db="EMBL/GenBank/DDBJ databases">
        <title>FDA dAtabase for Regulatory Grade micrObial Sequences (FDA-ARGOS): Supporting development and validation of Infectious Disease Dx tests.</title>
        <authorList>
            <person name="Sciortino C."/>
            <person name="Tallon L."/>
            <person name="Sadzewicz L."/>
            <person name="Vavikolanu K."/>
            <person name="Mehta A."/>
            <person name="Aluvathingal J."/>
            <person name="Nadendla S."/>
            <person name="Nandy P."/>
            <person name="Geyer C."/>
            <person name="Yan Y."/>
            <person name="Sichtig H."/>
        </authorList>
    </citation>
    <scope>NUCLEOTIDE SEQUENCE [LARGE SCALE GENOMIC DNA]</scope>
    <source>
        <strain evidence="12 13">FDAARGOS_664</strain>
    </source>
</reference>
<dbReference type="GO" id="GO:0003978">
    <property type="term" value="F:UDP-glucose 4-epimerase activity"/>
    <property type="evidence" value="ECO:0007669"/>
    <property type="project" value="UniProtKB-UniRule"/>
</dbReference>
<evidence type="ECO:0000256" key="1">
    <source>
        <dbReference type="ARBA" id="ARBA00000083"/>
    </source>
</evidence>
<comment type="pathway">
    <text evidence="3 10">Carbohydrate metabolism; galactose metabolism.</text>
</comment>
<evidence type="ECO:0000256" key="2">
    <source>
        <dbReference type="ARBA" id="ARBA00001911"/>
    </source>
</evidence>
<comment type="similarity">
    <text evidence="4 10">Belongs to the NAD(P)-dependent epimerase/dehydratase family.</text>
</comment>
<evidence type="ECO:0000256" key="5">
    <source>
        <dbReference type="ARBA" id="ARBA00013189"/>
    </source>
</evidence>
<dbReference type="NCBIfam" id="NF007956">
    <property type="entry name" value="PRK10675.1"/>
    <property type="match status" value="1"/>
</dbReference>
<feature type="domain" description="NAD-dependent epimerase/dehydratase" evidence="11">
    <location>
        <begin position="6"/>
        <end position="263"/>
    </location>
</feature>
<sequence length="339" mass="37119">MSETLLLTGATGYIASHTWVALHNAGYNVIGLDNLCNSNRAVVERLARITGSNPHFVEGDVRDRALLDKLFREHRITGAIHFAALKAVGESVAKPLAYYDNNLNGLLTLCAAMDAANVRQLVFSSSATVYGNPHTVPILENFPLSATNPYGQTKLMGEQILRDLELSNPDWKIGYLRYFNPVGAHDSGLIGEDPGGVPNNLMPYVAQVAGGRREKLMVFGGDYPTVDGTGVRDYIHVSDLADGHLAALVYLRDKNEGFTVNLGTGRGYSVLEVVKAYERASGRPVPYQIVDRRPGDIASCYADPALAQRLIGWRAQHDIDRMCEDSWRWQSMNPLGFAG</sequence>